<keyword evidence="1" id="KW-0472">Membrane</keyword>
<organism evidence="2 3">
    <name type="scientific">Colocasia esculenta</name>
    <name type="common">Wild taro</name>
    <name type="synonym">Arum esculentum</name>
    <dbReference type="NCBI Taxonomy" id="4460"/>
    <lineage>
        <taxon>Eukaryota</taxon>
        <taxon>Viridiplantae</taxon>
        <taxon>Streptophyta</taxon>
        <taxon>Embryophyta</taxon>
        <taxon>Tracheophyta</taxon>
        <taxon>Spermatophyta</taxon>
        <taxon>Magnoliopsida</taxon>
        <taxon>Liliopsida</taxon>
        <taxon>Araceae</taxon>
        <taxon>Aroideae</taxon>
        <taxon>Colocasieae</taxon>
        <taxon>Colocasia</taxon>
    </lineage>
</organism>
<dbReference type="AlphaFoldDB" id="A0A843TMT6"/>
<proteinExistence type="predicted"/>
<keyword evidence="1" id="KW-0812">Transmembrane</keyword>
<feature type="transmembrane region" description="Helical" evidence="1">
    <location>
        <begin position="114"/>
        <end position="140"/>
    </location>
</feature>
<feature type="transmembrane region" description="Helical" evidence="1">
    <location>
        <begin position="12"/>
        <end position="30"/>
    </location>
</feature>
<gene>
    <name evidence="2" type="ORF">Taro_002950</name>
</gene>
<dbReference type="EMBL" id="NMUH01000073">
    <property type="protein sequence ID" value="MQL70600.1"/>
    <property type="molecule type" value="Genomic_DNA"/>
</dbReference>
<evidence type="ECO:0000256" key="1">
    <source>
        <dbReference type="SAM" id="Phobius"/>
    </source>
</evidence>
<protein>
    <submittedName>
        <fullName evidence="2">Uncharacterized protein</fullName>
    </submittedName>
</protein>
<reference evidence="2" key="1">
    <citation type="submission" date="2017-07" db="EMBL/GenBank/DDBJ databases">
        <title>Taro Niue Genome Assembly and Annotation.</title>
        <authorList>
            <person name="Atibalentja N."/>
            <person name="Keating K."/>
            <person name="Fields C.J."/>
        </authorList>
    </citation>
    <scope>NUCLEOTIDE SEQUENCE</scope>
    <source>
        <strain evidence="2">Niue_2</strain>
        <tissue evidence="2">Leaf</tissue>
    </source>
</reference>
<dbReference type="Proteomes" id="UP000652761">
    <property type="component" value="Unassembled WGS sequence"/>
</dbReference>
<accession>A0A843TMT6</accession>
<evidence type="ECO:0000313" key="2">
    <source>
        <dbReference type="EMBL" id="MQL70600.1"/>
    </source>
</evidence>
<keyword evidence="3" id="KW-1185">Reference proteome</keyword>
<sequence>MFLSVIRCPGCTAVIAWLCLVSVGVVGLALGRPVLLVVFARCSLNSVIPFLGASLWWHRRVGASEVRDGSACGPSTLRRSGVAVLAVRCRSHLVVAWSRQNGALVVLVEVLPGLACIASAVLLAAVFSLWSVLLVIWVVHSGEGSSQDRPMSLLVEVLPRSASCLFRATVVLLLWFEVCRLVGLRSGEVLSEQLLALLVEVLPKAALCSFWLSLLSLFVEMNCRCCQLDCLCYSLFGRCRSRYRVLSCVSDYCVGQLVSLVVS</sequence>
<evidence type="ECO:0000313" key="3">
    <source>
        <dbReference type="Proteomes" id="UP000652761"/>
    </source>
</evidence>
<name>A0A843TMT6_COLES</name>
<feature type="non-terminal residue" evidence="2">
    <location>
        <position position="1"/>
    </location>
</feature>
<comment type="caution">
    <text evidence="2">The sequence shown here is derived from an EMBL/GenBank/DDBJ whole genome shotgun (WGS) entry which is preliminary data.</text>
</comment>
<keyword evidence="1" id="KW-1133">Transmembrane helix</keyword>